<dbReference type="GeneID" id="24598580"/>
<dbReference type="EMBL" id="AMPZ03000003">
    <property type="protein sequence ID" value="KAH9587172.1"/>
    <property type="molecule type" value="Genomic_DNA"/>
</dbReference>
<reference evidence="1" key="2">
    <citation type="journal article" date="2019" name="Gigascience">
        <title>High-quality Schistosoma haematobium genome achieved by single-molecule and long-range sequencing.</title>
        <authorList>
            <person name="Stroehlein A.J."/>
            <person name="Korhonen P.K."/>
            <person name="Chong T.M."/>
            <person name="Lim Y.L."/>
            <person name="Chan K.G."/>
            <person name="Webster B."/>
            <person name="Rollinson D."/>
            <person name="Brindley P.J."/>
            <person name="Gasser R.B."/>
            <person name="Young N.D."/>
        </authorList>
    </citation>
    <scope>NUCLEOTIDE SEQUENCE</scope>
</reference>
<comment type="caution">
    <text evidence="1">The sequence shown here is derived from an EMBL/GenBank/DDBJ whole genome shotgun (WGS) entry which is preliminary data.</text>
</comment>
<dbReference type="CTD" id="24598580"/>
<dbReference type="Proteomes" id="UP000471633">
    <property type="component" value="Unassembled WGS sequence"/>
</dbReference>
<reference evidence="1" key="3">
    <citation type="submission" date="2021-06" db="EMBL/GenBank/DDBJ databases">
        <title>Chromosome-level genome assembly for S. haematobium.</title>
        <authorList>
            <person name="Stroehlein A.J."/>
        </authorList>
    </citation>
    <scope>NUCLEOTIDE SEQUENCE</scope>
</reference>
<evidence type="ECO:0000313" key="1">
    <source>
        <dbReference type="EMBL" id="KAH9587172.1"/>
    </source>
</evidence>
<evidence type="ECO:0000313" key="2">
    <source>
        <dbReference type="Proteomes" id="UP000471633"/>
    </source>
</evidence>
<reference evidence="1" key="1">
    <citation type="journal article" date="2012" name="Nat. Genet.">
        <title>Whole-genome sequence of Schistosoma haematobium.</title>
        <authorList>
            <person name="Young N.D."/>
            <person name="Jex A.R."/>
            <person name="Li B."/>
            <person name="Liu S."/>
            <person name="Yang L."/>
            <person name="Xiong Z."/>
            <person name="Li Y."/>
            <person name="Cantacessi C."/>
            <person name="Hall R.S."/>
            <person name="Xu X."/>
            <person name="Chen F."/>
            <person name="Wu X."/>
            <person name="Zerlotini A."/>
            <person name="Oliveira G."/>
            <person name="Hofmann A."/>
            <person name="Zhang G."/>
            <person name="Fang X."/>
            <person name="Kang Y."/>
            <person name="Campbell B.E."/>
            <person name="Loukas A."/>
            <person name="Ranganathan S."/>
            <person name="Rollinson D."/>
            <person name="Rinaldi G."/>
            <person name="Brindley P.J."/>
            <person name="Yang H."/>
            <person name="Wang J."/>
            <person name="Wang J."/>
            <person name="Gasser R.B."/>
        </authorList>
    </citation>
    <scope>NUCLEOTIDE SEQUENCE</scope>
</reference>
<name>A0A922LIZ7_SCHHA</name>
<proteinExistence type="predicted"/>
<protein>
    <submittedName>
        <fullName evidence="1">Uncharacterized protein</fullName>
    </submittedName>
</protein>
<gene>
    <name evidence="1" type="ORF">MS3_00005006</name>
</gene>
<dbReference type="AlphaFoldDB" id="A0A922LIZ7"/>
<organism evidence="1 2">
    <name type="scientific">Schistosoma haematobium</name>
    <name type="common">Blood fluke</name>
    <dbReference type="NCBI Taxonomy" id="6185"/>
    <lineage>
        <taxon>Eukaryota</taxon>
        <taxon>Metazoa</taxon>
        <taxon>Spiralia</taxon>
        <taxon>Lophotrochozoa</taxon>
        <taxon>Platyhelminthes</taxon>
        <taxon>Trematoda</taxon>
        <taxon>Digenea</taxon>
        <taxon>Strigeidida</taxon>
        <taxon>Schistosomatoidea</taxon>
        <taxon>Schistosomatidae</taxon>
        <taxon>Schistosoma</taxon>
    </lineage>
</organism>
<sequence>MYSHHFVDLSIIWKISILTELNHFVYLTEIVSSCKFHFVLTKIYLHHCFEHLLKLIYNTDVDDKQCRVPLTSCSILYSSISRRKKMEIVKQMDRNICHELTS</sequence>
<reference evidence="1" key="4">
    <citation type="journal article" date="2022" name="PLoS Pathog.">
        <title>Chromosome-level genome of Schistosoma haematobium underpins genome-wide explorations of molecular variation.</title>
        <authorList>
            <person name="Stroehlein A.J."/>
            <person name="Korhonen P.K."/>
            <person name="Lee V.V."/>
            <person name="Ralph S.A."/>
            <person name="Mentink-Kane M."/>
            <person name="You H."/>
            <person name="McManus D.P."/>
            <person name="Tchuente L.T."/>
            <person name="Stothard J.R."/>
            <person name="Kaur P."/>
            <person name="Dudchenko O."/>
            <person name="Aiden E.L."/>
            <person name="Yang B."/>
            <person name="Yang H."/>
            <person name="Emery A.M."/>
            <person name="Webster B.L."/>
            <person name="Brindley P.J."/>
            <person name="Rollinson D."/>
            <person name="Chang B.C.H."/>
            <person name="Gasser R.B."/>
            <person name="Young N.D."/>
        </authorList>
    </citation>
    <scope>NUCLEOTIDE SEQUENCE</scope>
</reference>
<accession>A0A922LIZ7</accession>
<keyword evidence="2" id="KW-1185">Reference proteome</keyword>
<dbReference type="RefSeq" id="XP_051068948.1">
    <property type="nucleotide sequence ID" value="XM_051213013.1"/>
</dbReference>